<dbReference type="EMBL" id="AWWV01010460">
    <property type="protein sequence ID" value="OMO79148.1"/>
    <property type="molecule type" value="Genomic_DNA"/>
</dbReference>
<feature type="region of interest" description="Disordered" evidence="1">
    <location>
        <begin position="45"/>
        <end position="64"/>
    </location>
</feature>
<accession>A0A1R3I9C1</accession>
<name>A0A1R3I9C1_COCAP</name>
<keyword evidence="3" id="KW-1185">Reference proteome</keyword>
<proteinExistence type="predicted"/>
<evidence type="ECO:0000256" key="1">
    <source>
        <dbReference type="SAM" id="MobiDB-lite"/>
    </source>
</evidence>
<evidence type="ECO:0000313" key="3">
    <source>
        <dbReference type="Proteomes" id="UP000188268"/>
    </source>
</evidence>
<evidence type="ECO:0000313" key="2">
    <source>
        <dbReference type="EMBL" id="OMO79148.1"/>
    </source>
</evidence>
<comment type="caution">
    <text evidence="2">The sequence shown here is derived from an EMBL/GenBank/DDBJ whole genome shotgun (WGS) entry which is preliminary data.</text>
</comment>
<gene>
    <name evidence="2" type="ORF">CCACVL1_13879</name>
</gene>
<organism evidence="2 3">
    <name type="scientific">Corchorus capsularis</name>
    <name type="common">Jute</name>
    <dbReference type="NCBI Taxonomy" id="210143"/>
    <lineage>
        <taxon>Eukaryota</taxon>
        <taxon>Viridiplantae</taxon>
        <taxon>Streptophyta</taxon>
        <taxon>Embryophyta</taxon>
        <taxon>Tracheophyta</taxon>
        <taxon>Spermatophyta</taxon>
        <taxon>Magnoliopsida</taxon>
        <taxon>eudicotyledons</taxon>
        <taxon>Gunneridae</taxon>
        <taxon>Pentapetalae</taxon>
        <taxon>rosids</taxon>
        <taxon>malvids</taxon>
        <taxon>Malvales</taxon>
        <taxon>Malvaceae</taxon>
        <taxon>Grewioideae</taxon>
        <taxon>Apeibeae</taxon>
        <taxon>Corchorus</taxon>
    </lineage>
</organism>
<dbReference type="AlphaFoldDB" id="A0A1R3I9C1"/>
<sequence length="64" mass="6727">MDLDQPGGINRVGRAPPVFFGETPLASASKFQQVSLYPIPILLQTPRPPELAQSPPSPSSAGQA</sequence>
<dbReference type="Proteomes" id="UP000188268">
    <property type="component" value="Unassembled WGS sequence"/>
</dbReference>
<dbReference type="Gramene" id="OMO79148">
    <property type="protein sequence ID" value="OMO79148"/>
    <property type="gene ID" value="CCACVL1_13879"/>
</dbReference>
<reference evidence="2 3" key="1">
    <citation type="submission" date="2013-09" db="EMBL/GenBank/DDBJ databases">
        <title>Corchorus capsularis genome sequencing.</title>
        <authorList>
            <person name="Alam M."/>
            <person name="Haque M.S."/>
            <person name="Islam M.S."/>
            <person name="Emdad E.M."/>
            <person name="Islam M.M."/>
            <person name="Ahmed B."/>
            <person name="Halim A."/>
            <person name="Hossen Q.M.M."/>
            <person name="Hossain M.Z."/>
            <person name="Ahmed R."/>
            <person name="Khan M.M."/>
            <person name="Islam R."/>
            <person name="Rashid M.M."/>
            <person name="Khan S.A."/>
            <person name="Rahman M.S."/>
            <person name="Alam M."/>
        </authorList>
    </citation>
    <scope>NUCLEOTIDE SEQUENCE [LARGE SCALE GENOMIC DNA]</scope>
    <source>
        <strain evidence="3">cv. CVL-1</strain>
        <tissue evidence="2">Whole seedling</tissue>
    </source>
</reference>
<protein>
    <submittedName>
        <fullName evidence="2">Uncharacterized protein</fullName>
    </submittedName>
</protein>